<protein>
    <submittedName>
        <fullName evidence="2">Shewanella-like protein phosphatase 2</fullName>
    </submittedName>
</protein>
<accession>A0A5J4Z723</accession>
<organism evidence="2 3">
    <name type="scientific">Porphyridium purpureum</name>
    <name type="common">Red alga</name>
    <name type="synonym">Porphyridium cruentum</name>
    <dbReference type="NCBI Taxonomy" id="35688"/>
    <lineage>
        <taxon>Eukaryota</taxon>
        <taxon>Rhodophyta</taxon>
        <taxon>Bangiophyceae</taxon>
        <taxon>Porphyridiales</taxon>
        <taxon>Porphyridiaceae</taxon>
        <taxon>Porphyridium</taxon>
    </lineage>
</organism>
<dbReference type="PANTHER" id="PTHR46546">
    <property type="entry name" value="SHEWANELLA-LIKE PROTEIN PHOSPHATASE 1"/>
    <property type="match status" value="1"/>
</dbReference>
<dbReference type="GO" id="GO:0016787">
    <property type="term" value="F:hydrolase activity"/>
    <property type="evidence" value="ECO:0007669"/>
    <property type="project" value="InterPro"/>
</dbReference>
<dbReference type="SUPFAM" id="SSF56300">
    <property type="entry name" value="Metallo-dependent phosphatases"/>
    <property type="match status" value="1"/>
</dbReference>
<sequence length="391" mass="42384">MKIDSRAHGRRKHTCAIVRAPPASSSHALAFGSGAPELKLDVQWPRWLGDALGWLLQPAAALAKAVNDSDLGTTVGGLILSATGDVKTRFEAAERLVAIGDIHGDVDALRVALKLCNVLGPNDEWVGGKTVLVQVGDQLDRGDTELAVLRLLYRLQDTAPAAGGKVHILLGNHELMNVEHDFRYVTQGGFAEFAREVEKTGREPDLSKVPTPVIESIKAMPQWMRPRALAFRPGGTEATLMANRMQVAVVVGDNLFVHGGLKPEHVTEPDALETMNKNTRQFLLGKADKPTALRGGKSPVWMRNFSRPVPETSDCSMLTRTLQLTNTRRMIVGHTPQAAGVNGACSGRVWRVDTGMSSAYGGIPEALEITPKRVRILTPRGVQAGNSRMRR</sequence>
<name>A0A5J4Z723_PORPP</name>
<dbReference type="Gene3D" id="3.60.21.10">
    <property type="match status" value="1"/>
</dbReference>
<evidence type="ECO:0000259" key="1">
    <source>
        <dbReference type="Pfam" id="PF00149"/>
    </source>
</evidence>
<dbReference type="InterPro" id="IPR029052">
    <property type="entry name" value="Metallo-depent_PP-like"/>
</dbReference>
<feature type="domain" description="Calcineurin-like phosphoesterase" evidence="1">
    <location>
        <begin position="95"/>
        <end position="279"/>
    </location>
</feature>
<dbReference type="Pfam" id="PF00149">
    <property type="entry name" value="Metallophos"/>
    <property type="match status" value="1"/>
</dbReference>
<dbReference type="EMBL" id="VRMN01000001">
    <property type="protein sequence ID" value="KAA8499819.1"/>
    <property type="molecule type" value="Genomic_DNA"/>
</dbReference>
<reference evidence="3" key="1">
    <citation type="journal article" date="2019" name="Nat. Commun.">
        <title>Expansion of phycobilisome linker gene families in mesophilic red algae.</title>
        <authorList>
            <person name="Lee J."/>
            <person name="Kim D."/>
            <person name="Bhattacharya D."/>
            <person name="Yoon H.S."/>
        </authorList>
    </citation>
    <scope>NUCLEOTIDE SEQUENCE [LARGE SCALE GENOMIC DNA]</scope>
    <source>
        <strain evidence="3">CCMP 1328</strain>
    </source>
</reference>
<keyword evidence="3" id="KW-1185">Reference proteome</keyword>
<gene>
    <name evidence="2" type="ORF">FVE85_7404</name>
</gene>
<dbReference type="InterPro" id="IPR004843">
    <property type="entry name" value="Calcineurin-like_PHP"/>
</dbReference>
<dbReference type="OMA" id="NEVLWFM"/>
<dbReference type="OrthoDB" id="5976022at2759"/>
<dbReference type="Proteomes" id="UP000324585">
    <property type="component" value="Unassembled WGS sequence"/>
</dbReference>
<dbReference type="PANTHER" id="PTHR46546:SF4">
    <property type="entry name" value="SHEWANELLA-LIKE PROTEIN PHOSPHATASE 1"/>
    <property type="match status" value="1"/>
</dbReference>
<evidence type="ECO:0000313" key="3">
    <source>
        <dbReference type="Proteomes" id="UP000324585"/>
    </source>
</evidence>
<dbReference type="AlphaFoldDB" id="A0A5J4Z723"/>
<evidence type="ECO:0000313" key="2">
    <source>
        <dbReference type="EMBL" id="KAA8499819.1"/>
    </source>
</evidence>
<comment type="caution">
    <text evidence="2">The sequence shown here is derived from an EMBL/GenBank/DDBJ whole genome shotgun (WGS) entry which is preliminary data.</text>
</comment>
<proteinExistence type="predicted"/>